<dbReference type="InterPro" id="IPR052021">
    <property type="entry name" value="Type-I_RS_S_subunit"/>
</dbReference>
<evidence type="ECO:0000256" key="1">
    <source>
        <dbReference type="ARBA" id="ARBA00010923"/>
    </source>
</evidence>
<dbReference type="InterPro" id="IPR044946">
    <property type="entry name" value="Restrct_endonuc_typeI_TRD_sf"/>
</dbReference>
<accession>A0ABN8UHV1</accession>
<dbReference type="Gene3D" id="3.90.220.20">
    <property type="entry name" value="DNA methylase specificity domains"/>
    <property type="match status" value="2"/>
</dbReference>
<dbReference type="InterPro" id="IPR000055">
    <property type="entry name" value="Restrct_endonuc_typeI_TRD"/>
</dbReference>
<evidence type="ECO:0000259" key="4">
    <source>
        <dbReference type="Pfam" id="PF01420"/>
    </source>
</evidence>
<feature type="domain" description="Type I restriction modification DNA specificity" evidence="4">
    <location>
        <begin position="204"/>
        <end position="328"/>
    </location>
</feature>
<dbReference type="CDD" id="cd17267">
    <property type="entry name" value="RMtype1_S_EcoAO83I-TRD1-CR1_like"/>
    <property type="match status" value="1"/>
</dbReference>
<evidence type="ECO:0000256" key="3">
    <source>
        <dbReference type="ARBA" id="ARBA00023125"/>
    </source>
</evidence>
<dbReference type="Proteomes" id="UP001152485">
    <property type="component" value="Unassembled WGS sequence"/>
</dbReference>
<reference evidence="5 6" key="1">
    <citation type="submission" date="2022-07" db="EMBL/GenBank/DDBJ databases">
        <authorList>
            <person name="Criscuolo A."/>
        </authorList>
    </citation>
    <scope>NUCLEOTIDE SEQUENCE [LARGE SCALE GENOMIC DNA]</scope>
    <source>
        <strain evidence="6">CIP 111951</strain>
    </source>
</reference>
<evidence type="ECO:0000313" key="6">
    <source>
        <dbReference type="Proteomes" id="UP001152485"/>
    </source>
</evidence>
<keyword evidence="2" id="KW-0680">Restriction system</keyword>
<dbReference type="Pfam" id="PF01420">
    <property type="entry name" value="Methylase_S"/>
    <property type="match status" value="1"/>
</dbReference>
<name>A0ABN8UHV1_9GAMM</name>
<dbReference type="PANTHER" id="PTHR30408">
    <property type="entry name" value="TYPE-1 RESTRICTION ENZYME ECOKI SPECIFICITY PROTEIN"/>
    <property type="match status" value="1"/>
</dbReference>
<keyword evidence="3" id="KW-0238">DNA-binding</keyword>
<dbReference type="EMBL" id="CAMAPD010000003">
    <property type="protein sequence ID" value="CAH9053677.1"/>
    <property type="molecule type" value="Genomic_DNA"/>
</dbReference>
<evidence type="ECO:0000313" key="5">
    <source>
        <dbReference type="EMBL" id="CAH9053677.1"/>
    </source>
</evidence>
<dbReference type="RefSeq" id="WP_261592059.1">
    <property type="nucleotide sequence ID" value="NZ_CAMAPD010000003.1"/>
</dbReference>
<dbReference type="SUPFAM" id="SSF116734">
    <property type="entry name" value="DNA methylase specificity domain"/>
    <property type="match status" value="2"/>
</dbReference>
<dbReference type="PANTHER" id="PTHR30408:SF12">
    <property type="entry name" value="TYPE I RESTRICTION ENZYME MJAVIII SPECIFICITY SUBUNIT"/>
    <property type="match status" value="1"/>
</dbReference>
<evidence type="ECO:0000256" key="2">
    <source>
        <dbReference type="ARBA" id="ARBA00022747"/>
    </source>
</evidence>
<organism evidence="5 6">
    <name type="scientific">Pseudoalteromonas holothuriae</name>
    <dbReference type="NCBI Taxonomy" id="2963714"/>
    <lineage>
        <taxon>Bacteria</taxon>
        <taxon>Pseudomonadati</taxon>
        <taxon>Pseudomonadota</taxon>
        <taxon>Gammaproteobacteria</taxon>
        <taxon>Alteromonadales</taxon>
        <taxon>Pseudoalteromonadaceae</taxon>
        <taxon>Pseudoalteromonas</taxon>
    </lineage>
</organism>
<sequence length="368" mass="41383">MLDLKAIKNFSIDKSDWQKVKFGDVVFEPKESVKDPVSEGIEHVVGLEHITSEDIHLRRSAGIEESTTFTKKFSKGDVLFGRRRAYLKKAAQAKFEGICSGDITVMRANADLLLPELLPFLVNNDKFFDYAITHSAGGLSPRVKFKDLATFELCLPSIEQQRELLSVFMIFEEYSEAIVNQKIRLEVLRKSLLQSLNNGLPGSQKIKIRDLMKFHYGNGLTEKDRIDGLYPVVSSAGVQGTHNEFLTEGPGVVVGRKGNVGQVTYIEDSFWTIDTAYYIEIKDKYKNLPIKFFSYLLEAANLRKYSIATAVPGLNRDDALLTNVSLPGEGSIKDFILEIENVESCLIQIEVQKKNSQSLKNNIANKVF</sequence>
<proteinExistence type="inferred from homology"/>
<comment type="caution">
    <text evidence="5">The sequence shown here is derived from an EMBL/GenBank/DDBJ whole genome shotgun (WGS) entry which is preliminary data.</text>
</comment>
<gene>
    <name evidence="5" type="ORF">PSECIP111951_00870</name>
</gene>
<comment type="similarity">
    <text evidence="1">Belongs to the type-I restriction system S methylase family.</text>
</comment>
<protein>
    <recommendedName>
        <fullName evidence="4">Type I restriction modification DNA specificity domain-containing protein</fullName>
    </recommendedName>
</protein>